<comment type="caution">
    <text evidence="7">The sequence shown here is derived from an EMBL/GenBank/DDBJ whole genome shotgun (WGS) entry which is preliminary data.</text>
</comment>
<gene>
    <name evidence="7" type="ORF">JKP88DRAFT_271267</name>
</gene>
<dbReference type="SUPFAM" id="SSF50475">
    <property type="entry name" value="FMN-binding split barrel"/>
    <property type="match status" value="1"/>
</dbReference>
<evidence type="ECO:0000256" key="1">
    <source>
        <dbReference type="ARBA" id="ARBA00001917"/>
    </source>
</evidence>
<evidence type="ECO:0000256" key="5">
    <source>
        <dbReference type="SAM" id="MobiDB-lite"/>
    </source>
</evidence>
<dbReference type="Pfam" id="PF01613">
    <property type="entry name" value="Flavin_Reduct"/>
    <property type="match status" value="1"/>
</dbReference>
<proteinExistence type="inferred from homology"/>
<evidence type="ECO:0000313" key="8">
    <source>
        <dbReference type="Proteomes" id="UP000664859"/>
    </source>
</evidence>
<dbReference type="AlphaFoldDB" id="A0A835ZDF3"/>
<dbReference type="EMBL" id="JAFCMP010000016">
    <property type="protein sequence ID" value="KAG5191655.1"/>
    <property type="molecule type" value="Genomic_DNA"/>
</dbReference>
<protein>
    <recommendedName>
        <fullName evidence="6">Flavin reductase like domain-containing protein</fullName>
    </recommendedName>
</protein>
<feature type="compositionally biased region" description="Polar residues" evidence="5">
    <location>
        <begin position="33"/>
        <end position="49"/>
    </location>
</feature>
<dbReference type="OrthoDB" id="298012at2759"/>
<keyword evidence="8" id="KW-1185">Reference proteome</keyword>
<organism evidence="7 8">
    <name type="scientific">Tribonema minus</name>
    <dbReference type="NCBI Taxonomy" id="303371"/>
    <lineage>
        <taxon>Eukaryota</taxon>
        <taxon>Sar</taxon>
        <taxon>Stramenopiles</taxon>
        <taxon>Ochrophyta</taxon>
        <taxon>PX clade</taxon>
        <taxon>Xanthophyceae</taxon>
        <taxon>Tribonematales</taxon>
        <taxon>Tribonemataceae</taxon>
        <taxon>Tribonema</taxon>
    </lineage>
</organism>
<evidence type="ECO:0000256" key="4">
    <source>
        <dbReference type="ARBA" id="ARBA00038054"/>
    </source>
</evidence>
<sequence length="267" mass="28826">MPALALQGFGLVGTTLLRRLRAPVPAALLSQVTTTTTPHPEWQPGQNQPHPYGDSERVALDPAALASCYGLVISSGVPRPIAFVSSLDSEGRRNLAPFSYFNFVAHDPPLVAIGICRKRGEKKDSLANIEARGEFVVSIMSDWFIESANHCCGDFSSDVDEMALSGLTAARAKIVEPPLVAESAINMECKLVHKYEVKNAAGTDTTTVVIGQVVMFHVLEAVLDTVTHGPTKPTVHFDKLRPIARLGGNTYGIVNTVFDLPRPDRKV</sequence>
<name>A0A835ZDF3_9STRA</name>
<accession>A0A835ZDF3</accession>
<dbReference type="SMART" id="SM00903">
    <property type="entry name" value="Flavin_Reduct"/>
    <property type="match status" value="1"/>
</dbReference>
<comment type="similarity">
    <text evidence="4">Belongs to the flavoredoxin family.</text>
</comment>
<feature type="region of interest" description="Disordered" evidence="5">
    <location>
        <begin position="33"/>
        <end position="53"/>
    </location>
</feature>
<evidence type="ECO:0000313" key="7">
    <source>
        <dbReference type="EMBL" id="KAG5191655.1"/>
    </source>
</evidence>
<evidence type="ECO:0000256" key="2">
    <source>
        <dbReference type="ARBA" id="ARBA00022630"/>
    </source>
</evidence>
<reference evidence="7" key="1">
    <citation type="submission" date="2021-02" db="EMBL/GenBank/DDBJ databases">
        <title>First Annotated Genome of the Yellow-green Alga Tribonema minus.</title>
        <authorList>
            <person name="Mahan K.M."/>
        </authorList>
    </citation>
    <scope>NUCLEOTIDE SEQUENCE</scope>
    <source>
        <strain evidence="7">UTEX B ZZ1240</strain>
    </source>
</reference>
<dbReference type="PANTHER" id="PTHR33798:SF5">
    <property type="entry name" value="FLAVIN REDUCTASE LIKE DOMAIN-CONTAINING PROTEIN"/>
    <property type="match status" value="1"/>
</dbReference>
<evidence type="ECO:0000256" key="3">
    <source>
        <dbReference type="ARBA" id="ARBA00022643"/>
    </source>
</evidence>
<evidence type="ECO:0000259" key="6">
    <source>
        <dbReference type="SMART" id="SM00903"/>
    </source>
</evidence>
<dbReference type="InterPro" id="IPR012349">
    <property type="entry name" value="Split_barrel_FMN-bd"/>
</dbReference>
<dbReference type="Gene3D" id="2.30.110.10">
    <property type="entry name" value="Electron Transport, Fmn-binding Protein, Chain A"/>
    <property type="match status" value="1"/>
</dbReference>
<dbReference type="Proteomes" id="UP000664859">
    <property type="component" value="Unassembled WGS sequence"/>
</dbReference>
<keyword evidence="2" id="KW-0285">Flavoprotein</keyword>
<feature type="domain" description="Flavin reductase like" evidence="6">
    <location>
        <begin position="74"/>
        <end position="229"/>
    </location>
</feature>
<dbReference type="GO" id="GO:0010181">
    <property type="term" value="F:FMN binding"/>
    <property type="evidence" value="ECO:0007669"/>
    <property type="project" value="InterPro"/>
</dbReference>
<dbReference type="PANTHER" id="PTHR33798">
    <property type="entry name" value="FLAVOPROTEIN OXYGENASE"/>
    <property type="match status" value="1"/>
</dbReference>
<dbReference type="InterPro" id="IPR002563">
    <property type="entry name" value="Flavin_Rdtase-like_dom"/>
</dbReference>
<keyword evidence="3" id="KW-0288">FMN</keyword>
<comment type="cofactor">
    <cofactor evidence="1">
        <name>FMN</name>
        <dbReference type="ChEBI" id="CHEBI:58210"/>
    </cofactor>
</comment>